<dbReference type="Proteomes" id="UP001195624">
    <property type="component" value="Unassembled WGS sequence"/>
</dbReference>
<protein>
    <submittedName>
        <fullName evidence="2">Uncharacterized protein</fullName>
    </submittedName>
</protein>
<dbReference type="EMBL" id="JAGGMQ010000001">
    <property type="protein sequence ID" value="MBP2170467.1"/>
    <property type="molecule type" value="Genomic_DNA"/>
</dbReference>
<dbReference type="RefSeq" id="WP_017799109.1">
    <property type="nucleotide sequence ID" value="NZ_JAGGMQ010000001.1"/>
</dbReference>
<accession>A0ABS4PE33</accession>
<evidence type="ECO:0000256" key="1">
    <source>
        <dbReference type="SAM" id="Phobius"/>
    </source>
</evidence>
<keyword evidence="3" id="KW-1185">Reference proteome</keyword>
<gene>
    <name evidence="2" type="ORF">J2125_003659</name>
</gene>
<keyword evidence="1" id="KW-1133">Transmembrane helix</keyword>
<sequence>MFKTARAVIYIVLAMLLIRYVYPLGNLVGRLQDKSYHLLSPEGLGLIDHAQEWGNDWASFFTGIACILLIASLIALLVSVVIKTAKRNF</sequence>
<keyword evidence="1" id="KW-0812">Transmembrane</keyword>
<feature type="transmembrane region" description="Helical" evidence="1">
    <location>
        <begin position="57"/>
        <end position="82"/>
    </location>
</feature>
<comment type="caution">
    <text evidence="2">The sequence shown here is derived from an EMBL/GenBank/DDBJ whole genome shotgun (WGS) entry which is preliminary data.</text>
</comment>
<evidence type="ECO:0000313" key="2">
    <source>
        <dbReference type="EMBL" id="MBP2170467.1"/>
    </source>
</evidence>
<feature type="transmembrane region" description="Helical" evidence="1">
    <location>
        <begin position="7"/>
        <end position="25"/>
    </location>
</feature>
<keyword evidence="1" id="KW-0472">Membrane</keyword>
<proteinExistence type="predicted"/>
<reference evidence="3" key="1">
    <citation type="submission" date="2023-07" db="EMBL/GenBank/DDBJ databases">
        <title>Genome mining of underrepresented organisms for secondary metabolites.</title>
        <authorList>
            <person name="D'Agostino P.M."/>
        </authorList>
    </citation>
    <scope>NUCLEOTIDE SEQUENCE [LARGE SCALE GENOMIC DNA]</scope>
    <source>
        <strain evidence="3">WS4403</strain>
    </source>
</reference>
<organism evidence="2 3">
    <name type="scientific">Winslowiella toletana</name>
    <dbReference type="NCBI Taxonomy" id="92490"/>
    <lineage>
        <taxon>Bacteria</taxon>
        <taxon>Pseudomonadati</taxon>
        <taxon>Pseudomonadota</taxon>
        <taxon>Gammaproteobacteria</taxon>
        <taxon>Enterobacterales</taxon>
        <taxon>Erwiniaceae</taxon>
        <taxon>Winslowiella</taxon>
    </lineage>
</organism>
<name>A0ABS4PE33_9GAMM</name>
<evidence type="ECO:0000313" key="3">
    <source>
        <dbReference type="Proteomes" id="UP001195624"/>
    </source>
</evidence>